<dbReference type="AlphaFoldDB" id="A0A1V9XS28"/>
<dbReference type="EMBL" id="MNPL01005006">
    <property type="protein sequence ID" value="OQR76297.1"/>
    <property type="molecule type" value="Genomic_DNA"/>
</dbReference>
<feature type="region of interest" description="Disordered" evidence="1">
    <location>
        <begin position="1"/>
        <end position="21"/>
    </location>
</feature>
<dbReference type="Proteomes" id="UP000192247">
    <property type="component" value="Unassembled WGS sequence"/>
</dbReference>
<gene>
    <name evidence="2" type="ORF">BIW11_03105</name>
</gene>
<dbReference type="InParanoid" id="A0A1V9XS28"/>
<evidence type="ECO:0000256" key="1">
    <source>
        <dbReference type="SAM" id="MobiDB-lite"/>
    </source>
</evidence>
<proteinExistence type="predicted"/>
<evidence type="ECO:0000313" key="3">
    <source>
        <dbReference type="Proteomes" id="UP000192247"/>
    </source>
</evidence>
<reference evidence="2 3" key="1">
    <citation type="journal article" date="2017" name="Gigascience">
        <title>Draft genome of the honey bee ectoparasitic mite, Tropilaelaps mercedesae, is shaped by the parasitic life history.</title>
        <authorList>
            <person name="Dong X."/>
            <person name="Armstrong S.D."/>
            <person name="Xia D."/>
            <person name="Makepeace B.L."/>
            <person name="Darby A.C."/>
            <person name="Kadowaki T."/>
        </authorList>
    </citation>
    <scope>NUCLEOTIDE SEQUENCE [LARGE SCALE GENOMIC DNA]</scope>
    <source>
        <strain evidence="2">Wuxi-XJTLU</strain>
    </source>
</reference>
<comment type="caution">
    <text evidence="2">The sequence shown here is derived from an EMBL/GenBank/DDBJ whole genome shotgun (WGS) entry which is preliminary data.</text>
</comment>
<protein>
    <submittedName>
        <fullName evidence="2">Uncharacterized protein</fullName>
    </submittedName>
</protein>
<sequence>MLLLPQAGWEPARRTKEEEVARAAGHRFKTIEEELKLKENAESLGAGKVAVKKQPPIQTHRHNIPAGKMMVSIV</sequence>
<keyword evidence="3" id="KW-1185">Reference proteome</keyword>
<accession>A0A1V9XS28</accession>
<feature type="compositionally biased region" description="Basic and acidic residues" evidence="1">
    <location>
        <begin position="11"/>
        <end position="21"/>
    </location>
</feature>
<name>A0A1V9XS28_9ACAR</name>
<organism evidence="2 3">
    <name type="scientific">Tropilaelaps mercedesae</name>
    <dbReference type="NCBI Taxonomy" id="418985"/>
    <lineage>
        <taxon>Eukaryota</taxon>
        <taxon>Metazoa</taxon>
        <taxon>Ecdysozoa</taxon>
        <taxon>Arthropoda</taxon>
        <taxon>Chelicerata</taxon>
        <taxon>Arachnida</taxon>
        <taxon>Acari</taxon>
        <taxon>Parasitiformes</taxon>
        <taxon>Mesostigmata</taxon>
        <taxon>Gamasina</taxon>
        <taxon>Dermanyssoidea</taxon>
        <taxon>Laelapidae</taxon>
        <taxon>Tropilaelaps</taxon>
    </lineage>
</organism>
<evidence type="ECO:0000313" key="2">
    <source>
        <dbReference type="EMBL" id="OQR76297.1"/>
    </source>
</evidence>